<dbReference type="OrthoDB" id="1954422at2"/>
<evidence type="ECO:0000313" key="9">
    <source>
        <dbReference type="Proteomes" id="UP000198304"/>
    </source>
</evidence>
<feature type="signal peptide" evidence="7">
    <location>
        <begin position="1"/>
        <end position="24"/>
    </location>
</feature>
<feature type="coiled-coil region" evidence="6">
    <location>
        <begin position="53"/>
        <end position="80"/>
    </location>
</feature>
<dbReference type="GO" id="GO:0015288">
    <property type="term" value="F:porin activity"/>
    <property type="evidence" value="ECO:0007669"/>
    <property type="project" value="TreeGrafter"/>
</dbReference>
<evidence type="ECO:0000256" key="6">
    <source>
        <dbReference type="SAM" id="Coils"/>
    </source>
</evidence>
<dbReference type="PANTHER" id="PTHR30026">
    <property type="entry name" value="OUTER MEMBRANE PROTEIN TOLC"/>
    <property type="match status" value="1"/>
</dbReference>
<keyword evidence="5" id="KW-0998">Cell outer membrane</keyword>
<evidence type="ECO:0000256" key="3">
    <source>
        <dbReference type="ARBA" id="ARBA00022692"/>
    </source>
</evidence>
<keyword evidence="7" id="KW-0732">Signal</keyword>
<dbReference type="GO" id="GO:0015562">
    <property type="term" value="F:efflux transmembrane transporter activity"/>
    <property type="evidence" value="ECO:0007669"/>
    <property type="project" value="InterPro"/>
</dbReference>
<evidence type="ECO:0000256" key="4">
    <source>
        <dbReference type="ARBA" id="ARBA00023136"/>
    </source>
</evidence>
<feature type="coiled-coil region" evidence="6">
    <location>
        <begin position="288"/>
        <end position="353"/>
    </location>
</feature>
<accession>A0A239FVU4</accession>
<dbReference type="AlphaFoldDB" id="A0A239FVU4"/>
<proteinExistence type="predicted"/>
<name>A0A239FVU4_9FIRM</name>
<dbReference type="PANTHER" id="PTHR30026:SF20">
    <property type="entry name" value="OUTER MEMBRANE PROTEIN TOLC"/>
    <property type="match status" value="1"/>
</dbReference>
<dbReference type="InterPro" id="IPR051906">
    <property type="entry name" value="TolC-like"/>
</dbReference>
<feature type="coiled-coil region" evidence="6">
    <location>
        <begin position="129"/>
        <end position="187"/>
    </location>
</feature>
<evidence type="ECO:0000256" key="1">
    <source>
        <dbReference type="ARBA" id="ARBA00004442"/>
    </source>
</evidence>
<organism evidence="8 9">
    <name type="scientific">Anaerovirgula multivorans</name>
    <dbReference type="NCBI Taxonomy" id="312168"/>
    <lineage>
        <taxon>Bacteria</taxon>
        <taxon>Bacillati</taxon>
        <taxon>Bacillota</taxon>
        <taxon>Clostridia</taxon>
        <taxon>Peptostreptococcales</taxon>
        <taxon>Natronincolaceae</taxon>
        <taxon>Anaerovirgula</taxon>
    </lineage>
</organism>
<reference evidence="8 9" key="1">
    <citation type="submission" date="2017-06" db="EMBL/GenBank/DDBJ databases">
        <authorList>
            <person name="Kim H.J."/>
            <person name="Triplett B.A."/>
        </authorList>
    </citation>
    <scope>NUCLEOTIDE SEQUENCE [LARGE SCALE GENOMIC DNA]</scope>
    <source>
        <strain evidence="8 9">SCA</strain>
    </source>
</reference>
<protein>
    <submittedName>
        <fullName evidence="8">Outer membrane protein TolC</fullName>
    </submittedName>
</protein>
<feature type="chain" id="PRO_5012172919" evidence="7">
    <location>
        <begin position="25"/>
        <end position="366"/>
    </location>
</feature>
<keyword evidence="6" id="KW-0175">Coiled coil</keyword>
<sequence length="366" mass="42400">MKKMKMFILMIFLLLLLNASFIYANQEIDLNDEENFETGLVNILTYEEAAEKAINYSYKLKNQLKELEKLEEQRETAGRELSYGGDDETHFSRIKKVKSLDASIQMAKKEIEISKESLTFETKNAMNDVNKLLNDKKLEELNLQDTKSKLDAAMARFQKGTISAHELKNQQEAYDKKIKELEMLQKTIEAAYLRLNTLLGIKNSQEYVLEETDVYEPLKDTDINSFVSRVLSNNPSIWNQEKKIEMAELDLVLHVYNVGGDSYDTKKINISVEKNNLATLKISLEESIRNTYNQIRQTEKSYEILEDNLKSAENTLEILHTQYNAGVAISSQLQEAELQIIQLKNDIKNKAMDHEKQKELLYKPYL</sequence>
<dbReference type="GO" id="GO:1990281">
    <property type="term" value="C:efflux pump complex"/>
    <property type="evidence" value="ECO:0007669"/>
    <property type="project" value="TreeGrafter"/>
</dbReference>
<dbReference type="SUPFAM" id="SSF56954">
    <property type="entry name" value="Outer membrane efflux proteins (OEP)"/>
    <property type="match status" value="1"/>
</dbReference>
<keyword evidence="4" id="KW-0472">Membrane</keyword>
<keyword evidence="3" id="KW-0812">Transmembrane</keyword>
<dbReference type="EMBL" id="FZOJ01000014">
    <property type="protein sequence ID" value="SNS61011.1"/>
    <property type="molecule type" value="Genomic_DNA"/>
</dbReference>
<gene>
    <name evidence="8" type="ORF">SAMN05446037_101465</name>
</gene>
<keyword evidence="9" id="KW-1185">Reference proteome</keyword>
<dbReference type="Proteomes" id="UP000198304">
    <property type="component" value="Unassembled WGS sequence"/>
</dbReference>
<dbReference type="Gene3D" id="1.20.1600.10">
    <property type="entry name" value="Outer membrane efflux proteins (OEP)"/>
    <property type="match status" value="2"/>
</dbReference>
<comment type="subcellular location">
    <subcellularLocation>
        <location evidence="1">Cell outer membrane</location>
    </subcellularLocation>
</comment>
<dbReference type="GO" id="GO:0009279">
    <property type="term" value="C:cell outer membrane"/>
    <property type="evidence" value="ECO:0007669"/>
    <property type="project" value="UniProtKB-SubCell"/>
</dbReference>
<evidence type="ECO:0000313" key="8">
    <source>
        <dbReference type="EMBL" id="SNS61011.1"/>
    </source>
</evidence>
<evidence type="ECO:0000256" key="7">
    <source>
        <dbReference type="SAM" id="SignalP"/>
    </source>
</evidence>
<dbReference type="RefSeq" id="WP_089283613.1">
    <property type="nucleotide sequence ID" value="NZ_FZOJ01000014.1"/>
</dbReference>
<keyword evidence="2" id="KW-1134">Transmembrane beta strand</keyword>
<evidence type="ECO:0000256" key="5">
    <source>
        <dbReference type="ARBA" id="ARBA00023237"/>
    </source>
</evidence>
<evidence type="ECO:0000256" key="2">
    <source>
        <dbReference type="ARBA" id="ARBA00022452"/>
    </source>
</evidence>